<dbReference type="InterPro" id="IPR021414">
    <property type="entry name" value="DUF3054"/>
</dbReference>
<evidence type="ECO:0000256" key="1">
    <source>
        <dbReference type="SAM" id="Phobius"/>
    </source>
</evidence>
<keyword evidence="1" id="KW-0812">Transmembrane</keyword>
<evidence type="ECO:0000313" key="2">
    <source>
        <dbReference type="EMBL" id="MDQ0144384.1"/>
    </source>
</evidence>
<gene>
    <name evidence="2" type="ORF">J2T23_000258</name>
</gene>
<dbReference type="EMBL" id="JAUSTB010000001">
    <property type="protein sequence ID" value="MDQ0144384.1"/>
    <property type="molecule type" value="Genomic_DNA"/>
</dbReference>
<evidence type="ECO:0000313" key="3">
    <source>
        <dbReference type="Proteomes" id="UP001239267"/>
    </source>
</evidence>
<feature type="transmembrane region" description="Helical" evidence="1">
    <location>
        <begin position="102"/>
        <end position="128"/>
    </location>
</feature>
<keyword evidence="1" id="KW-0472">Membrane</keyword>
<proteinExistence type="predicted"/>
<feature type="transmembrane region" description="Helical" evidence="1">
    <location>
        <begin position="78"/>
        <end position="96"/>
    </location>
</feature>
<feature type="transmembrane region" description="Helical" evidence="1">
    <location>
        <begin position="46"/>
        <end position="66"/>
    </location>
</feature>
<keyword evidence="3" id="KW-1185">Reference proteome</keyword>
<reference evidence="2 3" key="1">
    <citation type="submission" date="2023-07" db="EMBL/GenBank/DDBJ databases">
        <title>Sorghum-associated microbial communities from plants grown in Nebraska, USA.</title>
        <authorList>
            <person name="Schachtman D."/>
        </authorList>
    </citation>
    <scope>NUCLEOTIDE SEQUENCE [LARGE SCALE GENOMIC DNA]</scope>
    <source>
        <strain evidence="2 3">DS1001</strain>
    </source>
</reference>
<dbReference type="Proteomes" id="UP001239267">
    <property type="component" value="Unassembled WGS sequence"/>
</dbReference>
<keyword evidence="1" id="KW-1133">Transmembrane helix</keyword>
<comment type="caution">
    <text evidence="2">The sequence shown here is derived from an EMBL/GenBank/DDBJ whole genome shotgun (WGS) entry which is preliminary data.</text>
</comment>
<sequence length="136" mass="14290">MSSLKTKPAPTTPARSALAAAVADVVLILVFAAIGRDAHHREEPVLGVLLTAWPFLAGAAAGWAAARVWRSPLAIARAGVPVWLATLVGGMLLRALTGQTVVLPFIIVATLALAVLLVGYRLLVAGVVRFRRRQGR</sequence>
<accession>A0AAJ1SPC0</accession>
<dbReference type="RefSeq" id="WP_307356503.1">
    <property type="nucleotide sequence ID" value="NZ_JAUSTB010000001.1"/>
</dbReference>
<dbReference type="AlphaFoldDB" id="A0AAJ1SPC0"/>
<protein>
    <submittedName>
        <fullName evidence="2">Peptidoglycan/LPS O-acetylase OafA/YrhL</fullName>
    </submittedName>
</protein>
<dbReference type="Pfam" id="PF11255">
    <property type="entry name" value="DUF3054"/>
    <property type="match status" value="1"/>
</dbReference>
<name>A0AAJ1SPC0_9MICC</name>
<organism evidence="2 3">
    <name type="scientific">Pseudarthrobacter niigatensis</name>
    <dbReference type="NCBI Taxonomy" id="369935"/>
    <lineage>
        <taxon>Bacteria</taxon>
        <taxon>Bacillati</taxon>
        <taxon>Actinomycetota</taxon>
        <taxon>Actinomycetes</taxon>
        <taxon>Micrococcales</taxon>
        <taxon>Micrococcaceae</taxon>
        <taxon>Pseudarthrobacter</taxon>
    </lineage>
</organism>
<feature type="transmembrane region" description="Helical" evidence="1">
    <location>
        <begin position="12"/>
        <end position="34"/>
    </location>
</feature>